<name>A0AAP5ICC6_9CYAN</name>
<dbReference type="InterPro" id="IPR003594">
    <property type="entry name" value="HATPase_dom"/>
</dbReference>
<comment type="caution">
    <text evidence="9">The sequence shown here is derived from an EMBL/GenBank/DDBJ whole genome shotgun (WGS) entry which is preliminary data.</text>
</comment>
<evidence type="ECO:0000256" key="4">
    <source>
        <dbReference type="ARBA" id="ARBA00022777"/>
    </source>
</evidence>
<dbReference type="Pfam" id="PF02518">
    <property type="entry name" value="HATPase_c"/>
    <property type="match status" value="1"/>
</dbReference>
<dbReference type="PRINTS" id="PR00344">
    <property type="entry name" value="BCTRLSENSOR"/>
</dbReference>
<keyword evidence="7" id="KW-1133">Transmembrane helix</keyword>
<keyword evidence="5" id="KW-0902">Two-component regulatory system</keyword>
<feature type="domain" description="Histidine kinase" evidence="8">
    <location>
        <begin position="118"/>
        <end position="376"/>
    </location>
</feature>
<keyword evidence="4 9" id="KW-0418">Kinase</keyword>
<dbReference type="PROSITE" id="PS50109">
    <property type="entry name" value="HIS_KIN"/>
    <property type="match status" value="1"/>
</dbReference>
<dbReference type="EMBL" id="JAALHA020000013">
    <property type="protein sequence ID" value="MDR9897654.1"/>
    <property type="molecule type" value="Genomic_DNA"/>
</dbReference>
<dbReference type="PANTHER" id="PTHR43065">
    <property type="entry name" value="SENSOR HISTIDINE KINASE"/>
    <property type="match status" value="1"/>
</dbReference>
<reference evidence="10" key="1">
    <citation type="journal article" date="2021" name="Science">
        <title>Hunting the eagle killer: A cyanobacterial neurotoxin causes vacuolar myelinopathy.</title>
        <authorList>
            <person name="Breinlinger S."/>
            <person name="Phillips T.J."/>
            <person name="Haram B.N."/>
            <person name="Mares J."/>
            <person name="Martinez Yerena J.A."/>
            <person name="Hrouzek P."/>
            <person name="Sobotka R."/>
            <person name="Henderson W.M."/>
            <person name="Schmieder P."/>
            <person name="Williams S.M."/>
            <person name="Lauderdale J.D."/>
            <person name="Wilde H.D."/>
            <person name="Gerrin W."/>
            <person name="Kust A."/>
            <person name="Washington J.W."/>
            <person name="Wagner C."/>
            <person name="Geier B."/>
            <person name="Liebeke M."/>
            <person name="Enke H."/>
            <person name="Niedermeyer T.H.J."/>
            <person name="Wilde S.B."/>
        </authorList>
    </citation>
    <scope>NUCLEOTIDE SEQUENCE [LARGE SCALE GENOMIC DNA]</scope>
    <source>
        <strain evidence="10">Thurmond2011</strain>
    </source>
</reference>
<dbReference type="InterPro" id="IPR005467">
    <property type="entry name" value="His_kinase_dom"/>
</dbReference>
<feature type="transmembrane region" description="Helical" evidence="7">
    <location>
        <begin position="36"/>
        <end position="58"/>
    </location>
</feature>
<keyword evidence="3" id="KW-0597">Phosphoprotein</keyword>
<keyword evidence="10" id="KW-1185">Reference proteome</keyword>
<evidence type="ECO:0000256" key="1">
    <source>
        <dbReference type="ARBA" id="ARBA00000085"/>
    </source>
</evidence>
<dbReference type="PANTHER" id="PTHR43065:SF50">
    <property type="entry name" value="HISTIDINE KINASE"/>
    <property type="match status" value="1"/>
</dbReference>
<evidence type="ECO:0000256" key="5">
    <source>
        <dbReference type="ARBA" id="ARBA00023012"/>
    </source>
</evidence>
<dbReference type="Gene3D" id="3.30.565.10">
    <property type="entry name" value="Histidine kinase-like ATPase, C-terminal domain"/>
    <property type="match status" value="1"/>
</dbReference>
<dbReference type="RefSeq" id="WP_208342133.1">
    <property type="nucleotide sequence ID" value="NZ_CAWQFN010000076.1"/>
</dbReference>
<comment type="catalytic activity">
    <reaction evidence="1">
        <text>ATP + protein L-histidine = ADP + protein N-phospho-L-histidine.</text>
        <dbReference type="EC" id="2.7.13.3"/>
    </reaction>
</comment>
<evidence type="ECO:0000259" key="8">
    <source>
        <dbReference type="PROSITE" id="PS50109"/>
    </source>
</evidence>
<dbReference type="AlphaFoldDB" id="A0AAP5ICC6"/>
<dbReference type="SUPFAM" id="SSF55874">
    <property type="entry name" value="ATPase domain of HSP90 chaperone/DNA topoisomerase II/histidine kinase"/>
    <property type="match status" value="1"/>
</dbReference>
<evidence type="ECO:0000256" key="2">
    <source>
        <dbReference type="ARBA" id="ARBA00012438"/>
    </source>
</evidence>
<sequence>MQKSPWFFVGQIAFSVFAAETLIMLVFMVLPELPKLLEAFVDSTLLSLLITPSLYLFLYRPLTLQIKQCSLIEKELRESQAQLKHKAEQLEQTLQKLQLAPQLLMAEKMSSLGRTVAGVAHEINNPVNFIYGNLTHVSNYFQGILSVLELYQKNYPHPTPEIENLIKEYDLEYAIEDLPKILSSMQTGTERIRSIVLTLRNFSRLDEAEKKVVNIHDGIDSTLLLLQKHFKSKPGDIGIEVVKEYDDLPAIECYPGRLNQVFMNLLQNAIDALEEHDKEKSLKKSDNHHSLITIRTTVLNTKWVQISIKDNGPGMAKEMKERIFEPFFTTKPVGEGTGLGLSISYQIIVNMHHGKLKCISAPNQGSEFLIEIPQNVDLTSKQVTSNETRFFP</sequence>
<keyword evidence="7" id="KW-0812">Transmembrane</keyword>
<dbReference type="InterPro" id="IPR003661">
    <property type="entry name" value="HisK_dim/P_dom"/>
</dbReference>
<keyword evidence="6" id="KW-0175">Coiled coil</keyword>
<dbReference type="CDD" id="cd00082">
    <property type="entry name" value="HisKA"/>
    <property type="match status" value="1"/>
</dbReference>
<accession>A0AAP5ICC6</accession>
<evidence type="ECO:0000313" key="9">
    <source>
        <dbReference type="EMBL" id="MDR9897654.1"/>
    </source>
</evidence>
<evidence type="ECO:0000256" key="7">
    <source>
        <dbReference type="SAM" id="Phobius"/>
    </source>
</evidence>
<organism evidence="9 10">
    <name type="scientific">Aetokthonos hydrillicola Thurmond2011</name>
    <dbReference type="NCBI Taxonomy" id="2712845"/>
    <lineage>
        <taxon>Bacteria</taxon>
        <taxon>Bacillati</taxon>
        <taxon>Cyanobacteriota</taxon>
        <taxon>Cyanophyceae</taxon>
        <taxon>Nostocales</taxon>
        <taxon>Hapalosiphonaceae</taxon>
        <taxon>Aetokthonos</taxon>
    </lineage>
</organism>
<dbReference type="InterPro" id="IPR036890">
    <property type="entry name" value="HATPase_C_sf"/>
</dbReference>
<keyword evidence="7" id="KW-0472">Membrane</keyword>
<feature type="transmembrane region" description="Helical" evidence="7">
    <location>
        <begin position="7"/>
        <end position="30"/>
    </location>
</feature>
<dbReference type="InterPro" id="IPR004358">
    <property type="entry name" value="Sig_transdc_His_kin-like_C"/>
</dbReference>
<protein>
    <recommendedName>
        <fullName evidence="2">histidine kinase</fullName>
        <ecNumber evidence="2">2.7.13.3</ecNumber>
    </recommendedName>
</protein>
<keyword evidence="4 9" id="KW-0808">Transferase</keyword>
<dbReference type="Proteomes" id="UP000667802">
    <property type="component" value="Unassembled WGS sequence"/>
</dbReference>
<feature type="coiled-coil region" evidence="6">
    <location>
        <begin position="69"/>
        <end position="100"/>
    </location>
</feature>
<dbReference type="Gene3D" id="1.10.287.130">
    <property type="match status" value="1"/>
</dbReference>
<dbReference type="SUPFAM" id="SSF47384">
    <property type="entry name" value="Homodimeric domain of signal transducing histidine kinase"/>
    <property type="match status" value="1"/>
</dbReference>
<dbReference type="InterPro" id="IPR036097">
    <property type="entry name" value="HisK_dim/P_sf"/>
</dbReference>
<dbReference type="GO" id="GO:0000155">
    <property type="term" value="F:phosphorelay sensor kinase activity"/>
    <property type="evidence" value="ECO:0007669"/>
    <property type="project" value="InterPro"/>
</dbReference>
<evidence type="ECO:0000313" key="10">
    <source>
        <dbReference type="Proteomes" id="UP000667802"/>
    </source>
</evidence>
<dbReference type="SMART" id="SM00387">
    <property type="entry name" value="HATPase_c"/>
    <property type="match status" value="1"/>
</dbReference>
<evidence type="ECO:0000256" key="6">
    <source>
        <dbReference type="SAM" id="Coils"/>
    </source>
</evidence>
<dbReference type="EC" id="2.7.13.3" evidence="2"/>
<proteinExistence type="predicted"/>
<evidence type="ECO:0000256" key="3">
    <source>
        <dbReference type="ARBA" id="ARBA00022553"/>
    </source>
</evidence>
<gene>
    <name evidence="9" type="ORF">G7B40_024240</name>
</gene>